<keyword evidence="1" id="KW-0812">Transmembrane</keyword>
<reference evidence="3 4" key="1">
    <citation type="submission" date="2023-07" db="EMBL/GenBank/DDBJ databases">
        <title>Genomic Encyclopedia of Type Strains, Phase IV (KMG-IV): sequencing the most valuable type-strain genomes for metagenomic binning, comparative biology and taxonomic classification.</title>
        <authorList>
            <person name="Goeker M."/>
        </authorList>
    </citation>
    <scope>NUCLEOTIDE SEQUENCE [LARGE SCALE GENOMIC DNA]</scope>
    <source>
        <strain evidence="3 4">DSM 18695</strain>
    </source>
</reference>
<gene>
    <name evidence="3" type="ORF">QO010_004288</name>
</gene>
<feature type="transmembrane region" description="Helical" evidence="1">
    <location>
        <begin position="21"/>
        <end position="43"/>
    </location>
</feature>
<keyword evidence="1" id="KW-0472">Membrane</keyword>
<keyword evidence="4" id="KW-1185">Reference proteome</keyword>
<dbReference type="RefSeq" id="WP_307352597.1">
    <property type="nucleotide sequence ID" value="NZ_JAUSVS010000012.1"/>
</dbReference>
<comment type="caution">
    <text evidence="3">The sequence shown here is derived from an EMBL/GenBank/DDBJ whole genome shotgun (WGS) entry which is preliminary data.</text>
</comment>
<evidence type="ECO:0000313" key="4">
    <source>
        <dbReference type="Proteomes" id="UP001228905"/>
    </source>
</evidence>
<keyword evidence="1" id="KW-1133">Transmembrane helix</keyword>
<name>A0ABU0IWV6_9CAUL</name>
<dbReference type="InterPro" id="IPR012495">
    <property type="entry name" value="TadE-like_dom"/>
</dbReference>
<dbReference type="Pfam" id="PF07811">
    <property type="entry name" value="TadE"/>
    <property type="match status" value="1"/>
</dbReference>
<dbReference type="Proteomes" id="UP001228905">
    <property type="component" value="Unassembled WGS sequence"/>
</dbReference>
<evidence type="ECO:0000259" key="2">
    <source>
        <dbReference type="Pfam" id="PF07811"/>
    </source>
</evidence>
<protein>
    <submittedName>
        <fullName evidence="3">Flp pilus assembly protein TadG</fullName>
    </submittedName>
</protein>
<sequence length="134" mass="13842">MRGRAFGRFAVDRSGATAVELALVAPVLVVCLFGIFNLGLAYYSGAAVRNAVQRASRVLIASPATPASSLQASAAGMLANVPAQNLTLTVTATTIEGVAVKRVAWTYGYPLSIPFVPDRVLTFESSLLVAAAAS</sequence>
<evidence type="ECO:0000256" key="1">
    <source>
        <dbReference type="SAM" id="Phobius"/>
    </source>
</evidence>
<evidence type="ECO:0000313" key="3">
    <source>
        <dbReference type="EMBL" id="MDQ0466493.1"/>
    </source>
</evidence>
<accession>A0ABU0IWV6</accession>
<organism evidence="3 4">
    <name type="scientific">Caulobacter ginsengisoli</name>
    <dbReference type="NCBI Taxonomy" id="400775"/>
    <lineage>
        <taxon>Bacteria</taxon>
        <taxon>Pseudomonadati</taxon>
        <taxon>Pseudomonadota</taxon>
        <taxon>Alphaproteobacteria</taxon>
        <taxon>Caulobacterales</taxon>
        <taxon>Caulobacteraceae</taxon>
        <taxon>Caulobacter</taxon>
    </lineage>
</organism>
<feature type="domain" description="TadE-like" evidence="2">
    <location>
        <begin position="15"/>
        <end position="57"/>
    </location>
</feature>
<dbReference type="EMBL" id="JAUSVS010000012">
    <property type="protein sequence ID" value="MDQ0466493.1"/>
    <property type="molecule type" value="Genomic_DNA"/>
</dbReference>
<proteinExistence type="predicted"/>